<protein>
    <submittedName>
        <fullName evidence="1">Uncharacterized protein</fullName>
    </submittedName>
</protein>
<dbReference type="AlphaFoldDB" id="W4NB34"/>
<dbReference type="EMBL" id="AZMV01000001">
    <property type="protein sequence ID" value="ETY72229.1"/>
    <property type="molecule type" value="Genomic_DNA"/>
</dbReference>
<keyword evidence="2" id="KW-1185">Reference proteome</keyword>
<dbReference type="STRING" id="1435051.BMOU_0243"/>
<gene>
    <name evidence="1" type="ORF">BMOU_0243</name>
</gene>
<sequence>MSGRRNLAAAHTGYMTWDPPEVRCRGCECRFDSWQAFGEHVDGLLSAPPRSRAQAVRDVLADHLGDFGSDGALEPCINGHGRIVCGCGWMAKGPDVGDWYDHLATAIQTGLDSVAAEAVGGHATDSEPGEWGDGYGG</sequence>
<evidence type="ECO:0000313" key="1">
    <source>
        <dbReference type="EMBL" id="ETY72229.1"/>
    </source>
</evidence>
<dbReference type="PATRIC" id="fig|1435051.3.peg.239"/>
<dbReference type="RefSeq" id="WP_051428845.1">
    <property type="nucleotide sequence ID" value="NZ_AZMV01000001.1"/>
</dbReference>
<dbReference type="Proteomes" id="UP000019155">
    <property type="component" value="Unassembled WGS sequence"/>
</dbReference>
<dbReference type="GeneID" id="97502543"/>
<reference evidence="1 2" key="1">
    <citation type="journal article" date="2014" name="Genome Announc.">
        <title>The Genome Sequence of Bifidobacterium moukalabense DSM 27321 Highlights the Close Phylogenetic Relatedness with the Bifidobacterium dentium Taxon.</title>
        <authorList>
            <person name="Lugli G.A."/>
            <person name="Duranti S."/>
            <person name="Milani C."/>
            <person name="Turroni F."/>
            <person name="Viappiani A."/>
            <person name="Mangifesta M."/>
            <person name="van Sinderen D."/>
            <person name="Ventura M."/>
        </authorList>
    </citation>
    <scope>NUCLEOTIDE SEQUENCE [LARGE SCALE GENOMIC DNA]</scope>
    <source>
        <strain evidence="1 2">DSM 27321</strain>
    </source>
</reference>
<dbReference type="OrthoDB" id="4339163at2"/>
<evidence type="ECO:0000313" key="2">
    <source>
        <dbReference type="Proteomes" id="UP000019155"/>
    </source>
</evidence>
<proteinExistence type="predicted"/>
<comment type="caution">
    <text evidence="1">The sequence shown here is derived from an EMBL/GenBank/DDBJ whole genome shotgun (WGS) entry which is preliminary data.</text>
</comment>
<accession>W4NB34</accession>
<organism evidence="1 2">
    <name type="scientific">Bifidobacterium moukalabense DSM 27321</name>
    <dbReference type="NCBI Taxonomy" id="1435051"/>
    <lineage>
        <taxon>Bacteria</taxon>
        <taxon>Bacillati</taxon>
        <taxon>Actinomycetota</taxon>
        <taxon>Actinomycetes</taxon>
        <taxon>Bifidobacteriales</taxon>
        <taxon>Bifidobacteriaceae</taxon>
        <taxon>Bifidobacterium</taxon>
    </lineage>
</organism>
<name>W4NB34_9BIFI</name>